<organism evidence="6 7">
    <name type="scientific">Dyella mobilis</name>
    <dbReference type="NCBI Taxonomy" id="1849582"/>
    <lineage>
        <taxon>Bacteria</taxon>
        <taxon>Pseudomonadati</taxon>
        <taxon>Pseudomonadota</taxon>
        <taxon>Gammaproteobacteria</taxon>
        <taxon>Lysobacterales</taxon>
        <taxon>Rhodanobacteraceae</taxon>
        <taxon>Dyella</taxon>
    </lineage>
</organism>
<dbReference type="PANTHER" id="PTHR30349">
    <property type="entry name" value="PHAGE INTEGRASE-RELATED"/>
    <property type="match status" value="1"/>
</dbReference>
<dbReference type="CDD" id="cd01184">
    <property type="entry name" value="INT_C_like_1"/>
    <property type="match status" value="1"/>
</dbReference>
<keyword evidence="2" id="KW-0229">DNA integration</keyword>
<evidence type="ECO:0000256" key="3">
    <source>
        <dbReference type="ARBA" id="ARBA00023125"/>
    </source>
</evidence>
<dbReference type="Proteomes" id="UP001430193">
    <property type="component" value="Unassembled WGS sequence"/>
</dbReference>
<reference evidence="6" key="1">
    <citation type="submission" date="2020-10" db="EMBL/GenBank/DDBJ databases">
        <title>Phylogeny of dyella-like bacteria.</title>
        <authorList>
            <person name="Fu J."/>
        </authorList>
    </citation>
    <scope>NUCLEOTIDE SEQUENCE</scope>
    <source>
        <strain evidence="6">DHON07</strain>
    </source>
</reference>
<dbReference type="Gene3D" id="1.10.150.130">
    <property type="match status" value="1"/>
</dbReference>
<feature type="domain" description="Tyr recombinase" evidence="5">
    <location>
        <begin position="134"/>
        <end position="323"/>
    </location>
</feature>
<dbReference type="InterPro" id="IPR050090">
    <property type="entry name" value="Tyrosine_recombinase_XerCD"/>
</dbReference>
<dbReference type="PROSITE" id="PS51898">
    <property type="entry name" value="TYR_RECOMBINASE"/>
    <property type="match status" value="1"/>
</dbReference>
<dbReference type="InterPro" id="IPR002104">
    <property type="entry name" value="Integrase_catalytic"/>
</dbReference>
<dbReference type="EMBL" id="JADIKF010000039">
    <property type="protein sequence ID" value="MBM7131000.1"/>
    <property type="molecule type" value="Genomic_DNA"/>
</dbReference>
<protein>
    <submittedName>
        <fullName evidence="6">Tyrosine-type recombinase/integrase</fullName>
    </submittedName>
</protein>
<dbReference type="InterPro" id="IPR010998">
    <property type="entry name" value="Integrase_recombinase_N"/>
</dbReference>
<dbReference type="Gene3D" id="1.10.443.10">
    <property type="entry name" value="Intergrase catalytic core"/>
    <property type="match status" value="1"/>
</dbReference>
<evidence type="ECO:0000313" key="6">
    <source>
        <dbReference type="EMBL" id="MBM7131000.1"/>
    </source>
</evidence>
<dbReference type="Pfam" id="PF00589">
    <property type="entry name" value="Phage_integrase"/>
    <property type="match status" value="1"/>
</dbReference>
<dbReference type="SUPFAM" id="SSF56349">
    <property type="entry name" value="DNA breaking-rejoining enzymes"/>
    <property type="match status" value="1"/>
</dbReference>
<proteinExistence type="inferred from homology"/>
<evidence type="ECO:0000256" key="2">
    <source>
        <dbReference type="ARBA" id="ARBA00022908"/>
    </source>
</evidence>
<evidence type="ECO:0000256" key="4">
    <source>
        <dbReference type="ARBA" id="ARBA00023172"/>
    </source>
</evidence>
<dbReference type="InterPro" id="IPR013762">
    <property type="entry name" value="Integrase-like_cat_sf"/>
</dbReference>
<evidence type="ECO:0000313" key="7">
    <source>
        <dbReference type="Proteomes" id="UP001430193"/>
    </source>
</evidence>
<gene>
    <name evidence="6" type="ORF">ISS99_15860</name>
</gene>
<evidence type="ECO:0000256" key="1">
    <source>
        <dbReference type="ARBA" id="ARBA00008857"/>
    </source>
</evidence>
<keyword evidence="7" id="KW-1185">Reference proteome</keyword>
<keyword evidence="4" id="KW-0233">DNA recombination</keyword>
<evidence type="ECO:0000259" key="5">
    <source>
        <dbReference type="PROSITE" id="PS51898"/>
    </source>
</evidence>
<sequence>MLSERIKAFLFQMKIQGRGEINYLDTSFTLRLFLGLVGDKDLSEISPTDLDTFLEALGRWPAHASKKPAYRGLSPRDVLKVAKRRHDKGLAPRTKEKRLDHLRVFFNNCMQRRLLTYNPCAGLHITNKEQDDQETRLPFSERDLRLIFDSQRFNHTRPYKYWGPILALYLGMRLNEIGQLRTDDLEQIDDIWGLHVRHQVKNRSSRRFIPLHPSLLPLGFVEYVQEVQAHSFDLLFPSLPWSLHRPGDGIGDWFNRTYLRKACKITDPAKTFHSFRHTFASLAERSGLSDHRIARLTGHSIGASILRRHYIQPATLQERAEDIAKIRFPALEIPVPPKGCFEHYFKRVKILESRKQRSKRKIKDEQR</sequence>
<dbReference type="InterPro" id="IPR011010">
    <property type="entry name" value="DNA_brk_join_enz"/>
</dbReference>
<dbReference type="PANTHER" id="PTHR30349:SF41">
    <property type="entry name" value="INTEGRASE_RECOMBINASE PROTEIN MJ0367-RELATED"/>
    <property type="match status" value="1"/>
</dbReference>
<comment type="similarity">
    <text evidence="1">Belongs to the 'phage' integrase family.</text>
</comment>
<keyword evidence="3" id="KW-0238">DNA-binding</keyword>
<dbReference type="RefSeq" id="WP_204632540.1">
    <property type="nucleotide sequence ID" value="NZ_BSOC01000002.1"/>
</dbReference>
<comment type="caution">
    <text evidence="6">The sequence shown here is derived from an EMBL/GenBank/DDBJ whole genome shotgun (WGS) entry which is preliminary data.</text>
</comment>
<accession>A0ABS2KIY5</accession>
<name>A0ABS2KIY5_9GAMM</name>